<dbReference type="InterPro" id="IPR012816">
    <property type="entry name" value="NADAR"/>
</dbReference>
<feature type="region of interest" description="Disordered" evidence="5">
    <location>
        <begin position="1"/>
        <end position="300"/>
    </location>
</feature>
<dbReference type="InterPro" id="IPR051185">
    <property type="entry name" value="ASPM"/>
</dbReference>
<dbReference type="InterPro" id="IPR000048">
    <property type="entry name" value="IQ_motif_EF-hand-BS"/>
</dbReference>
<evidence type="ECO:0008006" key="8">
    <source>
        <dbReference type="Google" id="ProtNLM"/>
    </source>
</evidence>
<feature type="compositionally biased region" description="Low complexity" evidence="5">
    <location>
        <begin position="146"/>
        <end position="158"/>
    </location>
</feature>
<dbReference type="GO" id="GO:0005516">
    <property type="term" value="F:calmodulin binding"/>
    <property type="evidence" value="ECO:0007669"/>
    <property type="project" value="UniProtKB-KW"/>
</dbReference>
<dbReference type="CDD" id="cd15457">
    <property type="entry name" value="NADAR"/>
    <property type="match status" value="1"/>
</dbReference>
<dbReference type="Pfam" id="PF00612">
    <property type="entry name" value="IQ"/>
    <property type="match status" value="4"/>
</dbReference>
<dbReference type="Gene3D" id="1.20.5.190">
    <property type="match status" value="2"/>
</dbReference>
<dbReference type="GO" id="GO:0000922">
    <property type="term" value="C:spindle pole"/>
    <property type="evidence" value="ECO:0007669"/>
    <property type="project" value="TreeGrafter"/>
</dbReference>
<feature type="compositionally biased region" description="Basic and acidic residues" evidence="5">
    <location>
        <begin position="160"/>
        <end position="171"/>
    </location>
</feature>
<evidence type="ECO:0000313" key="6">
    <source>
        <dbReference type="EMBL" id="OLP77830.1"/>
    </source>
</evidence>
<feature type="compositionally biased region" description="Polar residues" evidence="5">
    <location>
        <begin position="190"/>
        <end position="199"/>
    </location>
</feature>
<dbReference type="Proteomes" id="UP000186817">
    <property type="component" value="Unassembled WGS sequence"/>
</dbReference>
<feature type="compositionally biased region" description="Low complexity" evidence="5">
    <location>
        <begin position="78"/>
        <end position="87"/>
    </location>
</feature>
<dbReference type="CDD" id="cd23767">
    <property type="entry name" value="IQCD"/>
    <property type="match status" value="1"/>
</dbReference>
<keyword evidence="2" id="KW-0963">Cytoplasm</keyword>
<evidence type="ECO:0000256" key="1">
    <source>
        <dbReference type="ARBA" id="ARBA00004496"/>
    </source>
</evidence>
<feature type="region of interest" description="Disordered" evidence="5">
    <location>
        <begin position="427"/>
        <end position="466"/>
    </location>
</feature>
<feature type="region of interest" description="Disordered" evidence="5">
    <location>
        <begin position="321"/>
        <end position="343"/>
    </location>
</feature>
<evidence type="ECO:0000256" key="4">
    <source>
        <dbReference type="ARBA" id="ARBA00022860"/>
    </source>
</evidence>
<protein>
    <recommendedName>
        <fullName evidence="8">NADAR domain-containing protein</fullName>
    </recommendedName>
</protein>
<dbReference type="PANTHER" id="PTHR22706">
    <property type="entry name" value="ASSEMBLY FACTOR FOR SPINDLE MICROTUBULES"/>
    <property type="match status" value="1"/>
</dbReference>
<dbReference type="Gene3D" id="1.10.357.40">
    <property type="entry name" value="YbiA-like"/>
    <property type="match status" value="1"/>
</dbReference>
<feature type="compositionally biased region" description="Low complexity" evidence="5">
    <location>
        <begin position="94"/>
        <end position="106"/>
    </location>
</feature>
<dbReference type="PROSITE" id="PS50096">
    <property type="entry name" value="IQ"/>
    <property type="match status" value="3"/>
</dbReference>
<dbReference type="GO" id="GO:0051295">
    <property type="term" value="P:establishment of meiotic spindle localization"/>
    <property type="evidence" value="ECO:0007669"/>
    <property type="project" value="TreeGrafter"/>
</dbReference>
<dbReference type="AlphaFoldDB" id="A0A1Q9C4I9"/>
<dbReference type="SUPFAM" id="SSF143990">
    <property type="entry name" value="YbiA-like"/>
    <property type="match status" value="1"/>
</dbReference>
<organism evidence="6 7">
    <name type="scientific">Symbiodinium microadriaticum</name>
    <name type="common">Dinoflagellate</name>
    <name type="synonym">Zooxanthella microadriatica</name>
    <dbReference type="NCBI Taxonomy" id="2951"/>
    <lineage>
        <taxon>Eukaryota</taxon>
        <taxon>Sar</taxon>
        <taxon>Alveolata</taxon>
        <taxon>Dinophyceae</taxon>
        <taxon>Suessiales</taxon>
        <taxon>Symbiodiniaceae</taxon>
        <taxon>Symbiodinium</taxon>
    </lineage>
</organism>
<feature type="compositionally biased region" description="Basic and acidic residues" evidence="5">
    <location>
        <begin position="248"/>
        <end position="261"/>
    </location>
</feature>
<dbReference type="InterPro" id="IPR037238">
    <property type="entry name" value="YbiA-like_sf"/>
</dbReference>
<evidence type="ECO:0000256" key="3">
    <source>
        <dbReference type="ARBA" id="ARBA00022737"/>
    </source>
</evidence>
<feature type="compositionally biased region" description="Polar residues" evidence="5">
    <location>
        <begin position="9"/>
        <end position="28"/>
    </location>
</feature>
<accession>A0A1Q9C4I9</accession>
<evidence type="ECO:0000256" key="2">
    <source>
        <dbReference type="ARBA" id="ARBA00022490"/>
    </source>
</evidence>
<dbReference type="EMBL" id="LSRX01001704">
    <property type="protein sequence ID" value="OLP77830.1"/>
    <property type="molecule type" value="Genomic_DNA"/>
</dbReference>
<feature type="region of interest" description="Disordered" evidence="5">
    <location>
        <begin position="537"/>
        <end position="608"/>
    </location>
</feature>
<reference evidence="6 7" key="1">
    <citation type="submission" date="2016-02" db="EMBL/GenBank/DDBJ databases">
        <title>Genome analysis of coral dinoflagellate symbionts highlights evolutionary adaptations to a symbiotic lifestyle.</title>
        <authorList>
            <person name="Aranda M."/>
            <person name="Li Y."/>
            <person name="Liew Y.J."/>
            <person name="Baumgarten S."/>
            <person name="Simakov O."/>
            <person name="Wilson M."/>
            <person name="Piel J."/>
            <person name="Ashoor H."/>
            <person name="Bougouffa S."/>
            <person name="Bajic V.B."/>
            <person name="Ryu T."/>
            <person name="Ravasi T."/>
            <person name="Bayer T."/>
            <person name="Micklem G."/>
            <person name="Kim H."/>
            <person name="Bhak J."/>
            <person name="Lajeunesse T.C."/>
            <person name="Voolstra C.R."/>
        </authorList>
    </citation>
    <scope>NUCLEOTIDE SEQUENCE [LARGE SCALE GENOMIC DNA]</scope>
    <source>
        <strain evidence="6 7">CCMP2467</strain>
    </source>
</reference>
<gene>
    <name evidence="6" type="ORF">AK812_SmicGene42071</name>
</gene>
<dbReference type="GO" id="GO:0000278">
    <property type="term" value="P:mitotic cell cycle"/>
    <property type="evidence" value="ECO:0007669"/>
    <property type="project" value="TreeGrafter"/>
</dbReference>
<dbReference type="SMART" id="SM00015">
    <property type="entry name" value="IQ"/>
    <property type="match status" value="5"/>
</dbReference>
<sequence>MDFLEGTRGISQASGTNTGPQRATSSVPDLSEKARRKGQGQGVSPRARDRPLAFPPPKSKTPPRERPKGQNEQSAPTASAFLDASDASADKQPAPESAAGSASPSPRSGKQAFLDFTGPGTSAPRVDQEHSPREATATGQGPRGDSSGLKLPKPSKSKTPPRERRSSHDQQSHPTGTAPPSPPFDKQAVQDFTVNSASTPRDEQQTDGARLGQKGKVDPPTKPASSSLVGGETEKPAPPSPGAAETPLEPRSDQHEARDAHQAQQGATRLRSDGQRPASSPGEVEQAAEPVSESELPARLGKTPALTVESLSLAYTRLHARKASPKKRVKERDFAKAAAPPTLSASKKPKLEISMAASRIQAMYRRRRERLLPKPELAKLRSVEQLHAVVRIQAAFRGRRERRALKVVRDARAMRIAATARLRVKVHKLHPHDSSSASASPTRDQAQSFLPAAEAPSSGLSSANAPAATNEIRGACRTWLARRILLSLQQKRVQASVIKIQAGIRMRLAQKLRNEKAKLRVSSIASLRMRAVRIHKLHEGRETAGSSRSRSASPKGFFDSPTKEREPGTEPQVLSAQEDAEADVASRHRAASRIQASQRGRLARRELAKERNERRMDIASIGALRVKVYNLHGRLSTSKKADDGDGSDGSFFGMFADTAGATPPSLSSVTERDAAVRIQACYRGRQGRRLAKQKSVTAVANAAPTALESVRRSLVAAGFAVVGEANAEIGRLLHRASLGLEEAAALGDRAAQRASIALGETLLHMVVDASTPPISPMPGSDAGSNLGSDAGSDAASTIPTKEVLELSRSMEKSCVRLEAWLQKRKHSGNRAEETPALGTGISPLVQRRRQLRELSEETPKSKSRDSDIPCAEEDDIKKLLQDLGSASIRKRAEEQDKKLELLQLAPCFLGKCSKCRSEVGDSDFGSVSSELEFSLWGLCPSCQAELFDVPRGGSSPRGDYVLVGGPGGPFEALSPFHPMPLAYPQPEELWASPYHLFIAQHFLDRRCRELVRKATPTAANLRSLISQDPLRTAVRDDWYLGWAVKAMRHCIFLAMDQHPALGALLVKTGHARIFFMEDRFWGAVLVNSDFVGENLVGKILEEKRMLLRCGMPT</sequence>
<proteinExistence type="predicted"/>
<comment type="caution">
    <text evidence="6">The sequence shown here is derived from an EMBL/GenBank/DDBJ whole genome shotgun (WGS) entry which is preliminary data.</text>
</comment>
<evidence type="ECO:0000313" key="7">
    <source>
        <dbReference type="Proteomes" id="UP000186817"/>
    </source>
</evidence>
<feature type="region of interest" description="Disordered" evidence="5">
    <location>
        <begin position="769"/>
        <end position="797"/>
    </location>
</feature>
<dbReference type="OrthoDB" id="431030at2759"/>
<keyword evidence="7" id="KW-1185">Reference proteome</keyword>
<dbReference type="GO" id="GO:0005737">
    <property type="term" value="C:cytoplasm"/>
    <property type="evidence" value="ECO:0007669"/>
    <property type="project" value="UniProtKB-SubCell"/>
</dbReference>
<keyword evidence="3" id="KW-0677">Repeat</keyword>
<keyword evidence="4" id="KW-0112">Calmodulin-binding</keyword>
<dbReference type="GO" id="GO:0007051">
    <property type="term" value="P:spindle organization"/>
    <property type="evidence" value="ECO:0007669"/>
    <property type="project" value="TreeGrafter"/>
</dbReference>
<dbReference type="PANTHER" id="PTHR22706:SF1">
    <property type="entry name" value="ASSEMBLY FACTOR FOR SPINDLE MICROTUBULES"/>
    <property type="match status" value="1"/>
</dbReference>
<evidence type="ECO:0000256" key="5">
    <source>
        <dbReference type="SAM" id="MobiDB-lite"/>
    </source>
</evidence>
<comment type="subcellular location">
    <subcellularLocation>
        <location evidence="1">Cytoplasm</location>
    </subcellularLocation>
</comment>
<name>A0A1Q9C4I9_SYMMI</name>